<feature type="non-terminal residue" evidence="1">
    <location>
        <position position="370"/>
    </location>
</feature>
<name>A0A382NBJ9_9ZZZZ</name>
<proteinExistence type="predicted"/>
<dbReference type="EMBL" id="UINC01099359">
    <property type="protein sequence ID" value="SVC58573.1"/>
    <property type="molecule type" value="Genomic_DNA"/>
</dbReference>
<accession>A0A382NBJ9</accession>
<gene>
    <name evidence="1" type="ORF">METZ01_LOCUS311427</name>
</gene>
<dbReference type="AlphaFoldDB" id="A0A382NBJ9"/>
<evidence type="ECO:0008006" key="2">
    <source>
        <dbReference type="Google" id="ProtNLM"/>
    </source>
</evidence>
<feature type="non-terminal residue" evidence="1">
    <location>
        <position position="1"/>
    </location>
</feature>
<reference evidence="1" key="1">
    <citation type="submission" date="2018-05" db="EMBL/GenBank/DDBJ databases">
        <authorList>
            <person name="Lanie J.A."/>
            <person name="Ng W.-L."/>
            <person name="Kazmierczak K.M."/>
            <person name="Andrzejewski T.M."/>
            <person name="Davidsen T.M."/>
            <person name="Wayne K.J."/>
            <person name="Tettelin H."/>
            <person name="Glass J.I."/>
            <person name="Rusch D."/>
            <person name="Podicherti R."/>
            <person name="Tsui H.-C.T."/>
            <person name="Winkler M.E."/>
        </authorList>
    </citation>
    <scope>NUCLEOTIDE SEQUENCE</scope>
</reference>
<organism evidence="1">
    <name type="scientific">marine metagenome</name>
    <dbReference type="NCBI Taxonomy" id="408172"/>
    <lineage>
        <taxon>unclassified sequences</taxon>
        <taxon>metagenomes</taxon>
        <taxon>ecological metagenomes</taxon>
    </lineage>
</organism>
<dbReference type="Gene3D" id="2.60.40.10">
    <property type="entry name" value="Immunoglobulins"/>
    <property type="match status" value="1"/>
</dbReference>
<evidence type="ECO:0000313" key="1">
    <source>
        <dbReference type="EMBL" id="SVC58573.1"/>
    </source>
</evidence>
<protein>
    <recommendedName>
        <fullName evidence="2">Ig-like domain-containing protein</fullName>
    </recommendedName>
</protein>
<dbReference type="InterPro" id="IPR013783">
    <property type="entry name" value="Ig-like_fold"/>
</dbReference>
<sequence length="370" mass="39454">GQVPCLSDGTHQITLEVCDSQNQCVQENREIELVNLPPVLSVGTTPQISAWGTLYLGITSNVTIHLGSTYDPEGYELNCWVETSYEQGTGQPPVPAPGCPDTIIHTFPGAPNQFSVTVYASDGVNVPVSWTFNVELYNEIPVAQWEVTRTGMTSSATVHLDGTNTFDPEGDGVKFEFWSDRDGLLASGVAPESTVEWAGTLSKGDHLLTMYASDDRPNHAGTWNSATAEISVSNSPPVALIASPSGGILTDSGELLVFDATGSGDWDVACSDLPDNGSGLVCNPFADFSTDLVSVLWESDLLSEPMGSGWIIETRLPEGVHQVTLTVEDGSGVSDVDEIMVRVNEAAPVLILDSPMPDIEVHSNLPVLFD</sequence>